<reference evidence="2 3" key="1">
    <citation type="submission" date="2021-01" db="EMBL/GenBank/DDBJ databases">
        <title>Whole genome shotgun sequence of Asanoa siamensis NBRC 107932.</title>
        <authorList>
            <person name="Komaki H."/>
            <person name="Tamura T."/>
        </authorList>
    </citation>
    <scope>NUCLEOTIDE SEQUENCE [LARGE SCALE GENOMIC DNA]</scope>
    <source>
        <strain evidence="2 3">NBRC 107932</strain>
    </source>
</reference>
<feature type="compositionally biased region" description="Pro residues" evidence="1">
    <location>
        <begin position="21"/>
        <end position="33"/>
    </location>
</feature>
<keyword evidence="3" id="KW-1185">Reference proteome</keyword>
<organism evidence="2 3">
    <name type="scientific">Asanoa siamensis</name>
    <dbReference type="NCBI Taxonomy" id="926357"/>
    <lineage>
        <taxon>Bacteria</taxon>
        <taxon>Bacillati</taxon>
        <taxon>Actinomycetota</taxon>
        <taxon>Actinomycetes</taxon>
        <taxon>Micromonosporales</taxon>
        <taxon>Micromonosporaceae</taxon>
        <taxon>Asanoa</taxon>
    </lineage>
</organism>
<name>A0ABQ4CX81_9ACTN</name>
<proteinExistence type="predicted"/>
<comment type="caution">
    <text evidence="2">The sequence shown here is derived from an EMBL/GenBank/DDBJ whole genome shotgun (WGS) entry which is preliminary data.</text>
</comment>
<evidence type="ECO:0008006" key="4">
    <source>
        <dbReference type="Google" id="ProtNLM"/>
    </source>
</evidence>
<evidence type="ECO:0000313" key="3">
    <source>
        <dbReference type="Proteomes" id="UP000604117"/>
    </source>
</evidence>
<feature type="region of interest" description="Disordered" evidence="1">
    <location>
        <begin position="21"/>
        <end position="40"/>
    </location>
</feature>
<dbReference type="Proteomes" id="UP000604117">
    <property type="component" value="Unassembled WGS sequence"/>
</dbReference>
<dbReference type="EMBL" id="BONE01000050">
    <property type="protein sequence ID" value="GIF75901.1"/>
    <property type="molecule type" value="Genomic_DNA"/>
</dbReference>
<accession>A0ABQ4CX81</accession>
<evidence type="ECO:0000313" key="2">
    <source>
        <dbReference type="EMBL" id="GIF75901.1"/>
    </source>
</evidence>
<sequence>MLVSLLVVAAGLAGCVAEPPPPAPAPPVSPAPSPSTSGPEALMATIGQAIEDAAFGEDVRLGEIDDGRTSYAPCDLLVVEPDKANWLKLESDWSSGLEVNPVSSFGSLHGPKTVMDVKVFHLKDAAAAEAAATKARTAPCSRADAPLSIGFATAKRGSRTVEVGATPARLTTMTLKDVKPEADYLPGDARVTFARGPLLISVEAVAFRSRKANAPTDITAAAEAKAMTTAIALTKALPPA</sequence>
<protein>
    <recommendedName>
        <fullName evidence="4">PknH-like extracellular domain-containing protein</fullName>
    </recommendedName>
</protein>
<gene>
    <name evidence="2" type="ORF">Asi02nite_54190</name>
</gene>
<evidence type="ECO:0000256" key="1">
    <source>
        <dbReference type="SAM" id="MobiDB-lite"/>
    </source>
</evidence>